<dbReference type="GO" id="GO:0006048">
    <property type="term" value="P:UDP-N-acetylglucosamine biosynthetic process"/>
    <property type="evidence" value="ECO:0007669"/>
    <property type="project" value="InterPro"/>
</dbReference>
<dbReference type="Pfam" id="PF00132">
    <property type="entry name" value="Hexapep"/>
    <property type="match status" value="2"/>
</dbReference>
<keyword evidence="21" id="KW-1185">Reference proteome</keyword>
<dbReference type="GO" id="GO:0009245">
    <property type="term" value="P:lipid A biosynthetic process"/>
    <property type="evidence" value="ECO:0007669"/>
    <property type="project" value="UniProtKB-UniRule"/>
</dbReference>
<comment type="catalytic activity">
    <reaction evidence="15 18">
        <text>alpha-D-glucosamine 1-phosphate + acetyl-CoA = N-acetyl-alpha-D-glucosamine 1-phosphate + CoA + H(+)</text>
        <dbReference type="Rhea" id="RHEA:13725"/>
        <dbReference type="ChEBI" id="CHEBI:15378"/>
        <dbReference type="ChEBI" id="CHEBI:57287"/>
        <dbReference type="ChEBI" id="CHEBI:57288"/>
        <dbReference type="ChEBI" id="CHEBI:57776"/>
        <dbReference type="ChEBI" id="CHEBI:58516"/>
        <dbReference type="EC" id="2.3.1.157"/>
    </reaction>
</comment>
<dbReference type="InterPro" id="IPR001451">
    <property type="entry name" value="Hexapep"/>
</dbReference>
<keyword evidence="8 18" id="KW-0677">Repeat</keyword>
<dbReference type="GO" id="GO:0005737">
    <property type="term" value="C:cytoplasm"/>
    <property type="evidence" value="ECO:0007669"/>
    <property type="project" value="UniProtKB-SubCell"/>
</dbReference>
<dbReference type="RefSeq" id="WP_188804836.1">
    <property type="nucleotide sequence ID" value="NZ_BMOK01000018.1"/>
</dbReference>
<feature type="binding site" evidence="18">
    <location>
        <position position="23"/>
    </location>
    <ligand>
        <name>UDP-N-acetyl-alpha-D-glucosamine</name>
        <dbReference type="ChEBI" id="CHEBI:57705"/>
    </ligand>
</feature>
<evidence type="ECO:0000256" key="16">
    <source>
        <dbReference type="ARBA" id="ARBA00048493"/>
    </source>
</evidence>
<evidence type="ECO:0000256" key="3">
    <source>
        <dbReference type="ARBA" id="ARBA00007947"/>
    </source>
</evidence>
<dbReference type="AlphaFoldDB" id="A0A917S8S9"/>
<comment type="pathway">
    <text evidence="18">Bacterial outer membrane biogenesis; LPS lipid A biosynthesis.</text>
</comment>
<evidence type="ECO:0000256" key="18">
    <source>
        <dbReference type="HAMAP-Rule" id="MF_01631"/>
    </source>
</evidence>
<dbReference type="GO" id="GO:0071555">
    <property type="term" value="P:cell wall organization"/>
    <property type="evidence" value="ECO:0007669"/>
    <property type="project" value="UniProtKB-KW"/>
</dbReference>
<dbReference type="GO" id="GO:0000902">
    <property type="term" value="P:cell morphogenesis"/>
    <property type="evidence" value="ECO:0007669"/>
    <property type="project" value="UniProtKB-UniRule"/>
</dbReference>
<dbReference type="Pfam" id="PF12804">
    <property type="entry name" value="NTP_transf_3"/>
    <property type="match status" value="1"/>
</dbReference>
<dbReference type="PROSITE" id="PS00101">
    <property type="entry name" value="HEXAPEP_TRANSFERASES"/>
    <property type="match status" value="1"/>
</dbReference>
<comment type="catalytic activity">
    <reaction evidence="16 18">
        <text>N-acetyl-alpha-D-glucosamine 1-phosphate + UTP + H(+) = UDP-N-acetyl-alpha-D-glucosamine + diphosphate</text>
        <dbReference type="Rhea" id="RHEA:13509"/>
        <dbReference type="ChEBI" id="CHEBI:15378"/>
        <dbReference type="ChEBI" id="CHEBI:33019"/>
        <dbReference type="ChEBI" id="CHEBI:46398"/>
        <dbReference type="ChEBI" id="CHEBI:57705"/>
        <dbReference type="ChEBI" id="CHEBI:57776"/>
        <dbReference type="EC" id="2.7.7.23"/>
    </reaction>
</comment>
<evidence type="ECO:0000256" key="11">
    <source>
        <dbReference type="ARBA" id="ARBA00022984"/>
    </source>
</evidence>
<keyword evidence="9 18" id="KW-0460">Magnesium</keyword>
<feature type="binding site" evidence="18">
    <location>
        <position position="140"/>
    </location>
    <ligand>
        <name>UDP-N-acetyl-alpha-D-glucosamine</name>
        <dbReference type="ChEBI" id="CHEBI:57705"/>
    </ligand>
</feature>
<keyword evidence="4 18" id="KW-0963">Cytoplasm</keyword>
<comment type="subcellular location">
    <subcellularLocation>
        <location evidence="1 18">Cytoplasm</location>
    </subcellularLocation>
</comment>
<dbReference type="NCBIfam" id="NF010934">
    <property type="entry name" value="PRK14354.1"/>
    <property type="match status" value="1"/>
</dbReference>
<evidence type="ECO:0000256" key="10">
    <source>
        <dbReference type="ARBA" id="ARBA00022960"/>
    </source>
</evidence>
<evidence type="ECO:0000313" key="20">
    <source>
        <dbReference type="EMBL" id="GGL64111.1"/>
    </source>
</evidence>
<feature type="binding site" evidence="18">
    <location>
        <position position="351"/>
    </location>
    <ligand>
        <name>UDP-N-acetyl-alpha-D-glucosamine</name>
        <dbReference type="ChEBI" id="CHEBI:57705"/>
    </ligand>
</feature>
<dbReference type="SUPFAM" id="SSF51161">
    <property type="entry name" value="Trimeric LpxA-like enzymes"/>
    <property type="match status" value="1"/>
</dbReference>
<comment type="function">
    <text evidence="17 18">Catalyzes the last two sequential reactions in the de novo biosynthetic pathway for UDP-N-acetylglucosamine (UDP-GlcNAc). The C-terminal domain catalyzes the transfer of acetyl group from acetyl coenzyme A to glucosamine-1-phosphate (GlcN-1-P) to produce N-acetylglucosamine-1-phosphate (GlcNAc-1-P), which is converted into UDP-GlcNAc by the transfer of uridine 5-monophosphate (from uridine 5-triphosphate), a reaction catalyzed by the N-terminal domain.</text>
</comment>
<feature type="active site" description="Proton acceptor" evidence="18">
    <location>
        <position position="363"/>
    </location>
</feature>
<dbReference type="InterPro" id="IPR029044">
    <property type="entry name" value="Nucleotide-diphossugar_trans"/>
</dbReference>
<evidence type="ECO:0000256" key="6">
    <source>
        <dbReference type="ARBA" id="ARBA00022695"/>
    </source>
</evidence>
<keyword evidence="5 18" id="KW-0808">Transferase</keyword>
<dbReference type="InterPro" id="IPR011004">
    <property type="entry name" value="Trimer_LpxA-like_sf"/>
</dbReference>
<dbReference type="PANTHER" id="PTHR43584">
    <property type="entry name" value="NUCLEOTIDYL TRANSFERASE"/>
    <property type="match status" value="1"/>
</dbReference>
<keyword evidence="10 18" id="KW-0133">Cell shape</keyword>
<gene>
    <name evidence="18 20" type="primary">glmU</name>
    <name evidence="20" type="ORF">GCM10007968_30060</name>
</gene>
<evidence type="ECO:0000256" key="4">
    <source>
        <dbReference type="ARBA" id="ARBA00022490"/>
    </source>
</evidence>
<dbReference type="InterPro" id="IPR025877">
    <property type="entry name" value="MobA-like_NTP_Trfase"/>
</dbReference>
<feature type="binding site" evidence="18">
    <location>
        <position position="155"/>
    </location>
    <ligand>
        <name>UDP-N-acetyl-alpha-D-glucosamine</name>
        <dbReference type="ChEBI" id="CHEBI:57705"/>
    </ligand>
</feature>
<feature type="binding site" evidence="18">
    <location>
        <position position="423"/>
    </location>
    <ligand>
        <name>acetyl-CoA</name>
        <dbReference type="ChEBI" id="CHEBI:57288"/>
    </ligand>
</feature>
<evidence type="ECO:0000256" key="13">
    <source>
        <dbReference type="ARBA" id="ARBA00023315"/>
    </source>
</evidence>
<dbReference type="GO" id="GO:0000287">
    <property type="term" value="F:magnesium ion binding"/>
    <property type="evidence" value="ECO:0007669"/>
    <property type="project" value="UniProtKB-UniRule"/>
</dbReference>
<evidence type="ECO:0000256" key="5">
    <source>
        <dbReference type="ARBA" id="ARBA00022679"/>
    </source>
</evidence>
<evidence type="ECO:0000256" key="17">
    <source>
        <dbReference type="ARBA" id="ARBA00049628"/>
    </source>
</evidence>
<evidence type="ECO:0000256" key="2">
    <source>
        <dbReference type="ARBA" id="ARBA00007707"/>
    </source>
</evidence>
<evidence type="ECO:0000256" key="7">
    <source>
        <dbReference type="ARBA" id="ARBA00022723"/>
    </source>
</evidence>
<evidence type="ECO:0000256" key="9">
    <source>
        <dbReference type="ARBA" id="ARBA00022842"/>
    </source>
</evidence>
<comment type="pathway">
    <text evidence="18">Nucleotide-sugar biosynthesis; UDP-N-acetyl-alpha-D-glucosamine biosynthesis; N-acetyl-alpha-D-glucosamine 1-phosphate from alpha-D-glucosamine 6-phosphate (route II): step 2/2.</text>
</comment>
<dbReference type="EMBL" id="BMOK01000018">
    <property type="protein sequence ID" value="GGL64111.1"/>
    <property type="molecule type" value="Genomic_DNA"/>
</dbReference>
<dbReference type="EC" id="2.3.1.157" evidence="18"/>
<reference evidence="20" key="2">
    <citation type="submission" date="2020-09" db="EMBL/GenBank/DDBJ databases">
        <authorList>
            <person name="Sun Q."/>
            <person name="Ohkuma M."/>
        </authorList>
    </citation>
    <scope>NUCLEOTIDE SEQUENCE</scope>
    <source>
        <strain evidence="20">JCM 15325</strain>
    </source>
</reference>
<keyword evidence="14 18" id="KW-0961">Cell wall biogenesis/degradation</keyword>
<dbReference type="InterPro" id="IPR018357">
    <property type="entry name" value="Hexapep_transf_CS"/>
</dbReference>
<protein>
    <recommendedName>
        <fullName evidence="18">Bifunctional protein GlmU</fullName>
    </recommendedName>
    <domain>
        <recommendedName>
            <fullName evidence="18">UDP-N-acetylglucosamine pyrophosphorylase</fullName>
            <ecNumber evidence="18">2.7.7.23</ecNumber>
        </recommendedName>
        <alternativeName>
            <fullName evidence="18">N-acetylglucosamine-1-phosphate uridyltransferase</fullName>
        </alternativeName>
    </domain>
    <domain>
        <recommendedName>
            <fullName evidence="18">Glucosamine-1-phosphate N-acetyltransferase</fullName>
            <ecNumber evidence="18">2.3.1.157</ecNumber>
        </recommendedName>
    </domain>
</protein>
<evidence type="ECO:0000259" key="19">
    <source>
        <dbReference type="Pfam" id="PF12804"/>
    </source>
</evidence>
<keyword evidence="13 18" id="KW-0012">Acyltransferase</keyword>
<dbReference type="Gene3D" id="2.160.10.10">
    <property type="entry name" value="Hexapeptide repeat proteins"/>
    <property type="match status" value="1"/>
</dbReference>
<comment type="similarity">
    <text evidence="2 18">In the C-terminal section; belongs to the transferase hexapeptide repeat family.</text>
</comment>
<comment type="subunit">
    <text evidence="18">Homotrimer.</text>
</comment>
<evidence type="ECO:0000256" key="12">
    <source>
        <dbReference type="ARBA" id="ARBA00023268"/>
    </source>
</evidence>
<keyword evidence="7 18" id="KW-0479">Metal-binding</keyword>
<comment type="caution">
    <text evidence="20">The sequence shown here is derived from an EMBL/GenBank/DDBJ whole genome shotgun (WGS) entry which is preliminary data.</text>
</comment>
<feature type="binding site" evidence="18">
    <location>
        <begin position="386"/>
        <end position="387"/>
    </location>
    <ligand>
        <name>acetyl-CoA</name>
        <dbReference type="ChEBI" id="CHEBI:57288"/>
    </ligand>
</feature>
<reference evidence="20" key="1">
    <citation type="journal article" date="2014" name="Int. J. Syst. Evol. Microbiol.">
        <title>Complete genome sequence of Corynebacterium casei LMG S-19264T (=DSM 44701T), isolated from a smear-ripened cheese.</title>
        <authorList>
            <consortium name="US DOE Joint Genome Institute (JGI-PGF)"/>
            <person name="Walter F."/>
            <person name="Albersmeier A."/>
            <person name="Kalinowski J."/>
            <person name="Ruckert C."/>
        </authorList>
    </citation>
    <scope>NUCLEOTIDE SEQUENCE</scope>
    <source>
        <strain evidence="20">JCM 15325</strain>
    </source>
</reference>
<dbReference type="GO" id="GO:0016020">
    <property type="term" value="C:membrane"/>
    <property type="evidence" value="ECO:0007669"/>
    <property type="project" value="GOC"/>
</dbReference>
<feature type="region of interest" description="Linker" evidence="18">
    <location>
        <begin position="231"/>
        <end position="251"/>
    </location>
</feature>
<keyword evidence="11 18" id="KW-0573">Peptidoglycan synthesis</keyword>
<proteinExistence type="inferred from homology"/>
<comment type="cofactor">
    <cofactor evidence="18">
        <name>Mg(2+)</name>
        <dbReference type="ChEBI" id="CHEBI:18420"/>
    </cofactor>
    <text evidence="18">Binds 1 Mg(2+) ion per subunit.</text>
</comment>
<dbReference type="GO" id="GO:0009252">
    <property type="term" value="P:peptidoglycan biosynthetic process"/>
    <property type="evidence" value="ECO:0007669"/>
    <property type="project" value="UniProtKB-UniRule"/>
</dbReference>
<comment type="caution">
    <text evidence="18">Lacks conserved residue(s) required for the propagation of feature annotation.</text>
</comment>
<dbReference type="CDD" id="cd03353">
    <property type="entry name" value="LbH_GlmU_C"/>
    <property type="match status" value="1"/>
</dbReference>
<feature type="region of interest" description="N-acetyltransferase" evidence="18">
    <location>
        <begin position="252"/>
        <end position="459"/>
    </location>
</feature>
<accession>A0A917S8S9</accession>
<feature type="domain" description="MobA-like NTP transferase" evidence="19">
    <location>
        <begin position="6"/>
        <end position="132"/>
    </location>
</feature>
<dbReference type="GO" id="GO:0003977">
    <property type="term" value="F:UDP-N-acetylglucosamine diphosphorylase activity"/>
    <property type="evidence" value="ECO:0007669"/>
    <property type="project" value="UniProtKB-UniRule"/>
</dbReference>
<feature type="binding site" evidence="18">
    <location>
        <position position="333"/>
    </location>
    <ligand>
        <name>UDP-N-acetyl-alpha-D-glucosamine</name>
        <dbReference type="ChEBI" id="CHEBI:57705"/>
    </ligand>
</feature>
<comment type="pathway">
    <text evidence="18">Nucleotide-sugar biosynthesis; UDP-N-acetyl-alpha-D-glucosamine biosynthesis; UDP-N-acetyl-alpha-D-glucosamine from N-acetyl-alpha-D-glucosamine 1-phosphate: step 1/1.</text>
</comment>
<feature type="binding site" evidence="18">
    <location>
        <position position="228"/>
    </location>
    <ligand>
        <name>UDP-N-acetyl-alpha-D-glucosamine</name>
        <dbReference type="ChEBI" id="CHEBI:57705"/>
    </ligand>
</feature>
<feature type="binding site" evidence="18">
    <location>
        <position position="103"/>
    </location>
    <ligand>
        <name>Mg(2+)</name>
        <dbReference type="ChEBI" id="CHEBI:18420"/>
    </ligand>
</feature>
<evidence type="ECO:0000256" key="14">
    <source>
        <dbReference type="ARBA" id="ARBA00023316"/>
    </source>
</evidence>
<dbReference type="InterPro" id="IPR005882">
    <property type="entry name" value="Bifunctional_GlmU"/>
</dbReference>
<dbReference type="Gene3D" id="3.90.550.10">
    <property type="entry name" value="Spore Coat Polysaccharide Biosynthesis Protein SpsA, Chain A"/>
    <property type="match status" value="1"/>
</dbReference>
<feature type="binding site" evidence="18">
    <location>
        <position position="228"/>
    </location>
    <ligand>
        <name>Mg(2+)</name>
        <dbReference type="ChEBI" id="CHEBI:18420"/>
    </ligand>
</feature>
<dbReference type="NCBIfam" id="TIGR01173">
    <property type="entry name" value="glmU"/>
    <property type="match status" value="1"/>
</dbReference>
<evidence type="ECO:0000256" key="8">
    <source>
        <dbReference type="ARBA" id="ARBA00022737"/>
    </source>
</evidence>
<dbReference type="HAMAP" id="MF_01631">
    <property type="entry name" value="GlmU"/>
    <property type="match status" value="1"/>
</dbReference>
<feature type="binding site" evidence="18">
    <location>
        <begin position="101"/>
        <end position="103"/>
    </location>
    <ligand>
        <name>UDP-N-acetyl-alpha-D-glucosamine</name>
        <dbReference type="ChEBI" id="CHEBI:57705"/>
    </ligand>
</feature>
<sequence>MSNRYAIILAAGQGTRMKSKLYKVLHQVCGKPMIRHVVDEASQTQFSKIYVIVGHGADAVKACIGTDAECLLQEQQLGTAHAVRQAAERLAGLDGTTVVLYGDTPLITHETIEKLIDFQEQNHAAAAVLTARIGDPSGYGRIIRDGSGNLAKIVEDKDATPEEKKVLEINTGIYSFDNRKLFSLLGKVENNNAQGEYYLPDVIGLLVQASERVLAYQTEHFEETVGVNDRLQLASAEKYMRTRVNRHHMRQGVTLIDPESTYLSAECTIGADTVIYPGTVISGQTHIGGGCTIGPHTRIRNCEIGEETVVEQSVLEDSWVGSHVQIGPFAHIRPLSKIHDQAKIGNFVEVKKSEIGEGSKASHLTYLGDAVLGKDVNMGCGTITVNYDGKNKFTTHIGDGAFIGCNANLVAPVTIGDGAFVAAGSTITESVNADALAIARSRQVNKENYALKLNYRTNK</sequence>
<evidence type="ECO:0000313" key="21">
    <source>
        <dbReference type="Proteomes" id="UP000654670"/>
    </source>
</evidence>
<evidence type="ECO:0000256" key="15">
    <source>
        <dbReference type="ARBA" id="ARBA00048247"/>
    </source>
</evidence>
<keyword evidence="6 18" id="KW-0548">Nucleotidyltransferase</keyword>
<dbReference type="Proteomes" id="UP000654670">
    <property type="component" value="Unassembled WGS sequence"/>
</dbReference>
<organism evidence="20 21">
    <name type="scientific">Sporolactobacillus putidus</name>
    <dbReference type="NCBI Taxonomy" id="492735"/>
    <lineage>
        <taxon>Bacteria</taxon>
        <taxon>Bacillati</taxon>
        <taxon>Bacillota</taxon>
        <taxon>Bacilli</taxon>
        <taxon>Bacillales</taxon>
        <taxon>Sporolactobacillaceae</taxon>
        <taxon>Sporolactobacillus</taxon>
    </lineage>
</organism>
<feature type="binding site" evidence="18">
    <location>
        <position position="170"/>
    </location>
    <ligand>
        <name>UDP-N-acetyl-alpha-D-glucosamine</name>
        <dbReference type="ChEBI" id="CHEBI:57705"/>
    </ligand>
</feature>
<dbReference type="EC" id="2.7.7.23" evidence="18"/>
<dbReference type="GO" id="GO:0008360">
    <property type="term" value="P:regulation of cell shape"/>
    <property type="evidence" value="ECO:0007669"/>
    <property type="project" value="UniProtKB-KW"/>
</dbReference>
<dbReference type="CDD" id="cd02540">
    <property type="entry name" value="GT2_GlmU_N_bac"/>
    <property type="match status" value="1"/>
</dbReference>
<feature type="binding site" evidence="18">
    <location>
        <position position="73"/>
    </location>
    <ligand>
        <name>UDP-N-acetyl-alpha-D-glucosamine</name>
        <dbReference type="ChEBI" id="CHEBI:57705"/>
    </ligand>
</feature>
<feature type="region of interest" description="Pyrophosphorylase" evidence="18">
    <location>
        <begin position="1"/>
        <end position="230"/>
    </location>
</feature>
<feature type="binding site" evidence="18">
    <location>
        <begin position="9"/>
        <end position="12"/>
    </location>
    <ligand>
        <name>UDP-N-acetyl-alpha-D-glucosamine</name>
        <dbReference type="ChEBI" id="CHEBI:57705"/>
    </ligand>
</feature>
<feature type="binding site" evidence="18">
    <location>
        <position position="377"/>
    </location>
    <ligand>
        <name>UDP-N-acetyl-alpha-D-glucosamine</name>
        <dbReference type="ChEBI" id="CHEBI:57705"/>
    </ligand>
</feature>
<feature type="binding site" evidence="18">
    <location>
        <position position="366"/>
    </location>
    <ligand>
        <name>UDP-N-acetyl-alpha-D-glucosamine</name>
        <dbReference type="ChEBI" id="CHEBI:57705"/>
    </ligand>
</feature>
<dbReference type="InterPro" id="IPR038009">
    <property type="entry name" value="GlmU_C_LbH"/>
</dbReference>
<comment type="similarity">
    <text evidence="3 18">In the N-terminal section; belongs to the N-acetylglucosamine-1-phosphate uridyltransferase family.</text>
</comment>
<dbReference type="GO" id="GO:0019134">
    <property type="term" value="F:glucosamine-1-phosphate N-acetyltransferase activity"/>
    <property type="evidence" value="ECO:0007669"/>
    <property type="project" value="UniProtKB-UniRule"/>
</dbReference>
<dbReference type="InterPro" id="IPR050065">
    <property type="entry name" value="GlmU-like"/>
</dbReference>
<evidence type="ECO:0000256" key="1">
    <source>
        <dbReference type="ARBA" id="ARBA00004496"/>
    </source>
</evidence>
<name>A0A917S8S9_9BACL</name>
<feature type="binding site" evidence="18">
    <location>
        <begin position="78"/>
        <end position="79"/>
    </location>
    <ligand>
        <name>UDP-N-acetyl-alpha-D-glucosamine</name>
        <dbReference type="ChEBI" id="CHEBI:57705"/>
    </ligand>
</feature>
<dbReference type="SUPFAM" id="SSF53448">
    <property type="entry name" value="Nucleotide-diphospho-sugar transferases"/>
    <property type="match status" value="1"/>
</dbReference>
<feature type="binding site" evidence="18">
    <location>
        <position position="440"/>
    </location>
    <ligand>
        <name>acetyl-CoA</name>
        <dbReference type="ChEBI" id="CHEBI:57288"/>
    </ligand>
</feature>
<keyword evidence="12 18" id="KW-0511">Multifunctional enzyme</keyword>
<dbReference type="PANTHER" id="PTHR43584:SF3">
    <property type="entry name" value="BIFUNCTIONAL PROTEIN GLMU"/>
    <property type="match status" value="1"/>
</dbReference>